<comment type="caution">
    <text evidence="1">The sequence shown here is derived from an EMBL/GenBank/DDBJ whole genome shotgun (WGS) entry which is preliminary data.</text>
</comment>
<dbReference type="RefSeq" id="WP_378295185.1">
    <property type="nucleotide sequence ID" value="NZ_JBHULE010000035.1"/>
</dbReference>
<sequence>MPSFIVLGKKNNSDAFQFDYNEQSQSGTLINLTEQDQIPENYNFIRFTEDIVSFYLLSDIWIKNMNTNTVNKVESYFESTNGELAYLTTNSEDRIFTVYLKSSQSNDLYVRSRNISNSSIDDTLLGQANNVSNILYFQNHLIVSYNYFDGQERKYYVTVLNTTTNAIIKTIEFTEDIRYVTTSYSGDLVLGYSPDRLLFDIKSYRLNTMELINEYSPNTFFFGVIEGQYNQGIIYYQSPFAQPSPISYLPATYNLDNNIANNINILPALDNYAQKDEILRVSHINNIFDYERNTLIVSTTITYEDFTNKVGVFLFDLNGNLLNNVVIDEDFIPNYVFLR</sequence>
<keyword evidence="2" id="KW-1185">Reference proteome</keyword>
<evidence type="ECO:0008006" key="3">
    <source>
        <dbReference type="Google" id="ProtNLM"/>
    </source>
</evidence>
<proteinExistence type="predicted"/>
<dbReference type="SUPFAM" id="SSF69322">
    <property type="entry name" value="Tricorn protease domain 2"/>
    <property type="match status" value="1"/>
</dbReference>
<reference evidence="2" key="1">
    <citation type="journal article" date="2019" name="Int. J. Syst. Evol. Microbiol.">
        <title>The Global Catalogue of Microorganisms (GCM) 10K type strain sequencing project: providing services to taxonomists for standard genome sequencing and annotation.</title>
        <authorList>
            <consortium name="The Broad Institute Genomics Platform"/>
            <consortium name="The Broad Institute Genome Sequencing Center for Infectious Disease"/>
            <person name="Wu L."/>
            <person name="Ma J."/>
        </authorList>
    </citation>
    <scope>NUCLEOTIDE SEQUENCE [LARGE SCALE GENOMIC DNA]</scope>
    <source>
        <strain evidence="2">KCTC 52274</strain>
    </source>
</reference>
<evidence type="ECO:0000313" key="2">
    <source>
        <dbReference type="Proteomes" id="UP001597319"/>
    </source>
</evidence>
<protein>
    <recommendedName>
        <fullName evidence="3">DUF4221 domain-containing protein</fullName>
    </recommendedName>
</protein>
<dbReference type="EMBL" id="JBHULE010000035">
    <property type="protein sequence ID" value="MFD2565368.1"/>
    <property type="molecule type" value="Genomic_DNA"/>
</dbReference>
<name>A0ABW5LKH5_9FLAO</name>
<organism evidence="1 2">
    <name type="scientific">Aquimarina rubra</name>
    <dbReference type="NCBI Taxonomy" id="1920033"/>
    <lineage>
        <taxon>Bacteria</taxon>
        <taxon>Pseudomonadati</taxon>
        <taxon>Bacteroidota</taxon>
        <taxon>Flavobacteriia</taxon>
        <taxon>Flavobacteriales</taxon>
        <taxon>Flavobacteriaceae</taxon>
        <taxon>Aquimarina</taxon>
    </lineage>
</organism>
<dbReference type="Proteomes" id="UP001597319">
    <property type="component" value="Unassembled WGS sequence"/>
</dbReference>
<accession>A0ABW5LKH5</accession>
<evidence type="ECO:0000313" key="1">
    <source>
        <dbReference type="EMBL" id="MFD2565368.1"/>
    </source>
</evidence>
<gene>
    <name evidence="1" type="ORF">ACFSR1_22005</name>
</gene>